<dbReference type="SUPFAM" id="SSF47226">
    <property type="entry name" value="Histidine-containing phosphotransfer domain, HPT domain"/>
    <property type="match status" value="1"/>
</dbReference>
<dbReference type="InterPro" id="IPR011006">
    <property type="entry name" value="CheY-like_superfamily"/>
</dbReference>
<feature type="transmembrane region" description="Helical" evidence="19">
    <location>
        <begin position="23"/>
        <end position="43"/>
    </location>
</feature>
<dbReference type="Pfam" id="PF00512">
    <property type="entry name" value="HisKA"/>
    <property type="match status" value="1"/>
</dbReference>
<dbReference type="InterPro" id="IPR005467">
    <property type="entry name" value="His_kinase_dom"/>
</dbReference>
<dbReference type="AlphaFoldDB" id="A0A4R5UCW0"/>
<evidence type="ECO:0000259" key="20">
    <source>
        <dbReference type="PROSITE" id="PS50109"/>
    </source>
</evidence>
<keyword evidence="9" id="KW-0418">Kinase</keyword>
<evidence type="ECO:0000256" key="10">
    <source>
        <dbReference type="ARBA" id="ARBA00022840"/>
    </source>
</evidence>
<evidence type="ECO:0000256" key="7">
    <source>
        <dbReference type="ARBA" id="ARBA00022692"/>
    </source>
</evidence>
<dbReference type="SMART" id="SM00073">
    <property type="entry name" value="HPT"/>
    <property type="match status" value="1"/>
</dbReference>
<dbReference type="Proteomes" id="UP000295543">
    <property type="component" value="Unassembled WGS sequence"/>
</dbReference>
<evidence type="ECO:0000256" key="1">
    <source>
        <dbReference type="ARBA" id="ARBA00000085"/>
    </source>
</evidence>
<dbReference type="FunFam" id="3.30.565.10:FF:000010">
    <property type="entry name" value="Sensor histidine kinase RcsC"/>
    <property type="match status" value="1"/>
</dbReference>
<evidence type="ECO:0000256" key="9">
    <source>
        <dbReference type="ARBA" id="ARBA00022777"/>
    </source>
</evidence>
<dbReference type="InterPro" id="IPR036641">
    <property type="entry name" value="HPT_dom_sf"/>
</dbReference>
<protein>
    <recommendedName>
        <fullName evidence="16">Sensory/regulatory protein RpfC</fullName>
        <ecNumber evidence="3">2.7.13.3</ecNumber>
    </recommendedName>
</protein>
<dbReference type="Gene3D" id="1.10.287.130">
    <property type="match status" value="1"/>
</dbReference>
<keyword evidence="14 19" id="KW-0472">Membrane</keyword>
<evidence type="ECO:0000256" key="18">
    <source>
        <dbReference type="PROSITE-ProRule" id="PRU00169"/>
    </source>
</evidence>
<dbReference type="Pfam" id="PF02518">
    <property type="entry name" value="HATPase_c"/>
    <property type="match status" value="1"/>
</dbReference>
<dbReference type="InterPro" id="IPR003661">
    <property type="entry name" value="HisK_dim/P_dom"/>
</dbReference>
<keyword evidence="10" id="KW-0067">ATP-binding</keyword>
<evidence type="ECO:0000256" key="14">
    <source>
        <dbReference type="ARBA" id="ARBA00023136"/>
    </source>
</evidence>
<evidence type="ECO:0000256" key="2">
    <source>
        <dbReference type="ARBA" id="ARBA00004429"/>
    </source>
</evidence>
<keyword evidence="4" id="KW-1003">Cell membrane</keyword>
<feature type="modified residue" description="Phosphohistidine" evidence="17">
    <location>
        <position position="649"/>
    </location>
</feature>
<dbReference type="GO" id="GO:0005524">
    <property type="term" value="F:ATP binding"/>
    <property type="evidence" value="ECO:0007669"/>
    <property type="project" value="UniProtKB-KW"/>
</dbReference>
<dbReference type="RefSeq" id="WP_133392620.1">
    <property type="nucleotide sequence ID" value="NZ_SMTG01000002.1"/>
</dbReference>
<dbReference type="FunFam" id="1.10.287.130:FF:000002">
    <property type="entry name" value="Two-component osmosensing histidine kinase"/>
    <property type="match status" value="1"/>
</dbReference>
<dbReference type="PROSITE" id="PS50110">
    <property type="entry name" value="RESPONSE_REGULATORY"/>
    <property type="match status" value="1"/>
</dbReference>
<feature type="transmembrane region" description="Helical" evidence="19">
    <location>
        <begin position="155"/>
        <end position="177"/>
    </location>
</feature>
<dbReference type="SUPFAM" id="SSF52172">
    <property type="entry name" value="CheY-like"/>
    <property type="match status" value="1"/>
</dbReference>
<organism evidence="23 24">
    <name type="scientific">Luteimonas terrae</name>
    <dbReference type="NCBI Taxonomy" id="1530191"/>
    <lineage>
        <taxon>Bacteria</taxon>
        <taxon>Pseudomonadati</taxon>
        <taxon>Pseudomonadota</taxon>
        <taxon>Gammaproteobacteria</taxon>
        <taxon>Lysobacterales</taxon>
        <taxon>Lysobacteraceae</taxon>
        <taxon>Luteimonas</taxon>
    </lineage>
</organism>
<dbReference type="SMART" id="SM00387">
    <property type="entry name" value="HATPase_c"/>
    <property type="match status" value="1"/>
</dbReference>
<keyword evidence="7 19" id="KW-0812">Transmembrane</keyword>
<dbReference type="PROSITE" id="PS50109">
    <property type="entry name" value="HIS_KIN"/>
    <property type="match status" value="1"/>
</dbReference>
<evidence type="ECO:0000256" key="11">
    <source>
        <dbReference type="ARBA" id="ARBA00022989"/>
    </source>
</evidence>
<feature type="domain" description="HPt" evidence="22">
    <location>
        <begin position="610"/>
        <end position="703"/>
    </location>
</feature>
<keyword evidence="24" id="KW-1185">Reference proteome</keyword>
<evidence type="ECO:0000256" key="17">
    <source>
        <dbReference type="PROSITE-ProRule" id="PRU00110"/>
    </source>
</evidence>
<keyword evidence="12" id="KW-0902">Two-component regulatory system</keyword>
<dbReference type="SMART" id="SM00448">
    <property type="entry name" value="REC"/>
    <property type="match status" value="1"/>
</dbReference>
<evidence type="ECO:0000256" key="4">
    <source>
        <dbReference type="ARBA" id="ARBA00022475"/>
    </source>
</evidence>
<feature type="transmembrane region" description="Helical" evidence="19">
    <location>
        <begin position="127"/>
        <end position="149"/>
    </location>
</feature>
<evidence type="ECO:0000259" key="22">
    <source>
        <dbReference type="PROSITE" id="PS50894"/>
    </source>
</evidence>
<name>A0A4R5UCW0_9GAMM</name>
<keyword evidence="13" id="KW-0843">Virulence</keyword>
<dbReference type="CDD" id="cd16922">
    <property type="entry name" value="HATPase_EvgS-ArcB-TorS-like"/>
    <property type="match status" value="1"/>
</dbReference>
<feature type="transmembrane region" description="Helical" evidence="19">
    <location>
        <begin position="94"/>
        <end position="115"/>
    </location>
</feature>
<dbReference type="EC" id="2.7.13.3" evidence="3"/>
<dbReference type="EMBL" id="SMTG01000002">
    <property type="protein sequence ID" value="TDK33117.1"/>
    <property type="molecule type" value="Genomic_DNA"/>
</dbReference>
<dbReference type="PANTHER" id="PTHR45339">
    <property type="entry name" value="HYBRID SIGNAL TRANSDUCTION HISTIDINE KINASE J"/>
    <property type="match status" value="1"/>
</dbReference>
<keyword evidence="8" id="KW-0547">Nucleotide-binding</keyword>
<dbReference type="InterPro" id="IPR004358">
    <property type="entry name" value="Sig_transdc_His_kin-like_C"/>
</dbReference>
<feature type="modified residue" description="4-aspartylphosphate" evidence="18">
    <location>
        <position position="502"/>
    </location>
</feature>
<evidence type="ECO:0000256" key="5">
    <source>
        <dbReference type="ARBA" id="ARBA00022553"/>
    </source>
</evidence>
<dbReference type="CDD" id="cd00082">
    <property type="entry name" value="HisKA"/>
    <property type="match status" value="1"/>
</dbReference>
<dbReference type="PANTHER" id="PTHR45339:SF1">
    <property type="entry name" value="HYBRID SIGNAL TRANSDUCTION HISTIDINE KINASE J"/>
    <property type="match status" value="1"/>
</dbReference>
<dbReference type="SMART" id="SM00388">
    <property type="entry name" value="HisKA"/>
    <property type="match status" value="1"/>
</dbReference>
<dbReference type="Pfam" id="PF01627">
    <property type="entry name" value="Hpt"/>
    <property type="match status" value="1"/>
</dbReference>
<comment type="subunit">
    <text evidence="15">At low DSF concentrations, interacts with RpfF.</text>
</comment>
<dbReference type="PROSITE" id="PS50894">
    <property type="entry name" value="HPT"/>
    <property type="match status" value="1"/>
</dbReference>
<proteinExistence type="predicted"/>
<dbReference type="OrthoDB" id="9797243at2"/>
<dbReference type="Pfam" id="PF00072">
    <property type="entry name" value="Response_reg"/>
    <property type="match status" value="1"/>
</dbReference>
<feature type="domain" description="Histidine kinase" evidence="20">
    <location>
        <begin position="197"/>
        <end position="420"/>
    </location>
</feature>
<keyword evidence="11 19" id="KW-1133">Transmembrane helix</keyword>
<dbReference type="InterPro" id="IPR008207">
    <property type="entry name" value="Sig_transdc_His_kin_Hpt_dom"/>
</dbReference>
<dbReference type="InterPro" id="IPR036097">
    <property type="entry name" value="HisK_dim/P_sf"/>
</dbReference>
<comment type="subcellular location">
    <subcellularLocation>
        <location evidence="2">Cell inner membrane</location>
        <topology evidence="2">Multi-pass membrane protein</topology>
    </subcellularLocation>
</comment>
<comment type="catalytic activity">
    <reaction evidence="1">
        <text>ATP + protein L-histidine = ADP + protein N-phospho-L-histidine.</text>
        <dbReference type="EC" id="2.7.13.3"/>
    </reaction>
</comment>
<dbReference type="Gene3D" id="3.40.50.2300">
    <property type="match status" value="1"/>
</dbReference>
<dbReference type="Gene3D" id="3.30.565.10">
    <property type="entry name" value="Histidine kinase-like ATPase, C-terminal domain"/>
    <property type="match status" value="1"/>
</dbReference>
<dbReference type="InterPro" id="IPR003594">
    <property type="entry name" value="HATPase_dom"/>
</dbReference>
<dbReference type="CDD" id="cd17546">
    <property type="entry name" value="REC_hyHK_CKI1_RcsC-like"/>
    <property type="match status" value="1"/>
</dbReference>
<dbReference type="SUPFAM" id="SSF55874">
    <property type="entry name" value="ATPase domain of HSP90 chaperone/DNA topoisomerase II/histidine kinase"/>
    <property type="match status" value="1"/>
</dbReference>
<feature type="domain" description="Response regulatory" evidence="21">
    <location>
        <begin position="453"/>
        <end position="571"/>
    </location>
</feature>
<dbReference type="PRINTS" id="PR00344">
    <property type="entry name" value="BCTRLSENSOR"/>
</dbReference>
<evidence type="ECO:0000256" key="16">
    <source>
        <dbReference type="ARBA" id="ARBA00068150"/>
    </source>
</evidence>
<evidence type="ECO:0000256" key="3">
    <source>
        <dbReference type="ARBA" id="ARBA00012438"/>
    </source>
</evidence>
<evidence type="ECO:0000313" key="23">
    <source>
        <dbReference type="EMBL" id="TDK33117.1"/>
    </source>
</evidence>
<feature type="transmembrane region" description="Helical" evidence="19">
    <location>
        <begin position="55"/>
        <end position="74"/>
    </location>
</feature>
<evidence type="ECO:0000256" key="6">
    <source>
        <dbReference type="ARBA" id="ARBA00022679"/>
    </source>
</evidence>
<evidence type="ECO:0000256" key="19">
    <source>
        <dbReference type="SAM" id="Phobius"/>
    </source>
</evidence>
<dbReference type="SUPFAM" id="SSF47384">
    <property type="entry name" value="Homodimeric domain of signal transducing histidine kinase"/>
    <property type="match status" value="1"/>
</dbReference>
<evidence type="ECO:0000256" key="13">
    <source>
        <dbReference type="ARBA" id="ARBA00023026"/>
    </source>
</evidence>
<dbReference type="GO" id="GO:0005886">
    <property type="term" value="C:plasma membrane"/>
    <property type="evidence" value="ECO:0007669"/>
    <property type="project" value="UniProtKB-SubCell"/>
</dbReference>
<sequence>MNAVIGWLRTRLADRPDSEHGQATVRLVMLVVIYAYLQIFVGGKPDVARALWLSEAYLAIEFTVAAGIVGWLLWRPGVSHPRRVLGMVADYSLMGVGLFLLGDLLAWLYVVIMWVTVGNGLRFGPRYLYAAIGFAFVTFGTAVAITPYWQQNLSLALGLLAGLVAVPLYLSSLLRALTEATRAAKAASEAKGRFLANMSHEFRTPLNGIIGMSDLLVTTPLTAEQRDSAHVIQTSAKALQVLVDDVLDIFKIEAGKYRSTHADFSLTELVRGIQVMLMPSAHAKGLRFEVKVADAVPTLLHGDSNQLRQVLVNLLSNAIKFTEKGQVALEIDTLAGDVEPQQVRLRFSVRDTGIGMPPEALAGIFDAFEQVETGLGRRFGGTGLGTTIAKGLTELMGGRIQVESRLGEGSHFWIEVPLGLVAQAQVAASEGASNVIAFADPFVRHRARVEPMRILVADDQPANRMVLRRLLEKAGHRPHIVDDGDDVLIALEAQTFDVVITDLHMPGADGLDIIRQTRFMEAGSGRRTPFIVLTADATSDAREACMKAGAFAYLTKPIVTERLLEKLAEIALGVAAPAAAEAAPPAAPRVVDGSIISQHILDELREMGLGEVFVQRFLGECARDARKCLVDLEEAARAANWDGARDACHALKGAAGNMGAIRLADTASTGMKMRSEQLLKDWSGLLQTLGQQLDQALVALRERGDMPRAGMPGSEKP</sequence>
<evidence type="ECO:0000313" key="24">
    <source>
        <dbReference type="Proteomes" id="UP000295543"/>
    </source>
</evidence>
<dbReference type="Gene3D" id="1.20.120.160">
    <property type="entry name" value="HPT domain"/>
    <property type="match status" value="1"/>
</dbReference>
<gene>
    <name evidence="23" type="ORF">E2F49_03470</name>
</gene>
<evidence type="ECO:0000256" key="12">
    <source>
        <dbReference type="ARBA" id="ARBA00023012"/>
    </source>
</evidence>
<dbReference type="InterPro" id="IPR001789">
    <property type="entry name" value="Sig_transdc_resp-reg_receiver"/>
</dbReference>
<accession>A0A4R5UCW0</accession>
<dbReference type="GO" id="GO:0000155">
    <property type="term" value="F:phosphorelay sensor kinase activity"/>
    <property type="evidence" value="ECO:0007669"/>
    <property type="project" value="InterPro"/>
</dbReference>
<reference evidence="23 24" key="1">
    <citation type="submission" date="2019-03" db="EMBL/GenBank/DDBJ databases">
        <title>Luteimonas zhaokaii sp.nov., isolated from the rectal contents of Plateau pika in Yushu, Qinghai Province, China.</title>
        <authorList>
            <person name="Zhang G."/>
        </authorList>
    </citation>
    <scope>NUCLEOTIDE SEQUENCE [LARGE SCALE GENOMIC DNA]</scope>
    <source>
        <strain evidence="23 24">THG-MD21</strain>
    </source>
</reference>
<evidence type="ECO:0000256" key="15">
    <source>
        <dbReference type="ARBA" id="ARBA00064003"/>
    </source>
</evidence>
<keyword evidence="6" id="KW-0808">Transferase</keyword>
<dbReference type="InterPro" id="IPR036890">
    <property type="entry name" value="HATPase_C_sf"/>
</dbReference>
<evidence type="ECO:0000256" key="8">
    <source>
        <dbReference type="ARBA" id="ARBA00022741"/>
    </source>
</evidence>
<comment type="caution">
    <text evidence="23">The sequence shown here is derived from an EMBL/GenBank/DDBJ whole genome shotgun (WGS) entry which is preliminary data.</text>
</comment>
<evidence type="ECO:0000259" key="21">
    <source>
        <dbReference type="PROSITE" id="PS50110"/>
    </source>
</evidence>
<keyword evidence="5 18" id="KW-0597">Phosphoprotein</keyword>